<dbReference type="PANTHER" id="PTHR19879:SF9">
    <property type="entry name" value="TRANSCRIPTION INITIATION FACTOR TFIID SUBUNIT 5"/>
    <property type="match status" value="1"/>
</dbReference>
<dbReference type="SUPFAM" id="SSF50978">
    <property type="entry name" value="WD40 repeat-like"/>
    <property type="match status" value="1"/>
</dbReference>
<feature type="repeat" description="WD" evidence="5">
    <location>
        <begin position="725"/>
        <end position="766"/>
    </location>
</feature>
<feature type="repeat" description="WD" evidence="5">
    <location>
        <begin position="603"/>
        <end position="624"/>
    </location>
</feature>
<dbReference type="Gene3D" id="3.30.200.20">
    <property type="entry name" value="Phosphorylase Kinase, domain 1"/>
    <property type="match status" value="1"/>
</dbReference>
<dbReference type="InterPro" id="IPR015943">
    <property type="entry name" value="WD40/YVTN_repeat-like_dom_sf"/>
</dbReference>
<dbReference type="PROSITE" id="PS50011">
    <property type="entry name" value="PROTEIN_KINASE_DOM"/>
    <property type="match status" value="1"/>
</dbReference>
<dbReference type="InterPro" id="IPR008271">
    <property type="entry name" value="Ser/Thr_kinase_AS"/>
</dbReference>
<evidence type="ECO:0000259" key="7">
    <source>
        <dbReference type="PROSITE" id="PS50011"/>
    </source>
</evidence>
<evidence type="ECO:0000256" key="2">
    <source>
        <dbReference type="ARBA" id="ARBA00022737"/>
    </source>
</evidence>
<dbReference type="RefSeq" id="WP_320685627.1">
    <property type="nucleotide sequence ID" value="NZ_JAXBLV010000056.1"/>
</dbReference>
<dbReference type="SUPFAM" id="SSF56112">
    <property type="entry name" value="Protein kinase-like (PK-like)"/>
    <property type="match status" value="1"/>
</dbReference>
<dbReference type="Gene3D" id="2.130.10.10">
    <property type="entry name" value="YVTN repeat-like/Quinoprotein amine dehydrogenase"/>
    <property type="match status" value="2"/>
</dbReference>
<keyword evidence="1 5" id="KW-0853">WD repeat</keyword>
<name>A0ABU5EUU3_9BACT</name>
<gene>
    <name evidence="8" type="ORF">R5W23_005900</name>
</gene>
<keyword evidence="2" id="KW-0677">Repeat</keyword>
<evidence type="ECO:0000256" key="6">
    <source>
        <dbReference type="PROSITE-ProRule" id="PRU10141"/>
    </source>
</evidence>
<keyword evidence="8" id="KW-0418">Kinase</keyword>
<keyword evidence="9" id="KW-1185">Reference proteome</keyword>
<feature type="repeat" description="WD" evidence="5">
    <location>
        <begin position="633"/>
        <end position="668"/>
    </location>
</feature>
<dbReference type="SMART" id="SM00220">
    <property type="entry name" value="S_TKc"/>
    <property type="match status" value="1"/>
</dbReference>
<dbReference type="PROSITE" id="PS00678">
    <property type="entry name" value="WD_REPEATS_1"/>
    <property type="match status" value="3"/>
</dbReference>
<dbReference type="InterPro" id="IPR000719">
    <property type="entry name" value="Prot_kinase_dom"/>
</dbReference>
<reference evidence="9" key="1">
    <citation type="journal article" date="2023" name="Mar. Drugs">
        <title>Gemmata algarum, a Novel Planctomycete Isolated from an Algal Mat, Displays Antimicrobial Activity.</title>
        <authorList>
            <person name="Kumar G."/>
            <person name="Kallscheuer N."/>
            <person name="Kashif M."/>
            <person name="Ahamad S."/>
            <person name="Jagadeeshwari U."/>
            <person name="Pannikurungottu S."/>
            <person name="Haufschild T."/>
            <person name="Kabuu M."/>
            <person name="Sasikala C."/>
            <person name="Jogler C."/>
            <person name="Ramana C."/>
        </authorList>
    </citation>
    <scope>NUCLEOTIDE SEQUENCE [LARGE SCALE GENOMIC DNA]</scope>
    <source>
        <strain evidence="9">JC673</strain>
    </source>
</reference>
<dbReference type="InterPro" id="IPR036322">
    <property type="entry name" value="WD40_repeat_dom_sf"/>
</dbReference>
<dbReference type="CDD" id="cd14014">
    <property type="entry name" value="STKc_PknB_like"/>
    <property type="match status" value="1"/>
</dbReference>
<keyword evidence="8" id="KW-0808">Transferase</keyword>
<dbReference type="CDD" id="cd00200">
    <property type="entry name" value="WD40"/>
    <property type="match status" value="1"/>
</dbReference>
<evidence type="ECO:0000313" key="9">
    <source>
        <dbReference type="Proteomes" id="UP001272242"/>
    </source>
</evidence>
<dbReference type="Pfam" id="PF00400">
    <property type="entry name" value="WD40"/>
    <property type="match status" value="6"/>
</dbReference>
<dbReference type="EMBL" id="JAXBLV010000056">
    <property type="protein sequence ID" value="MDY3558743.1"/>
    <property type="molecule type" value="Genomic_DNA"/>
</dbReference>
<comment type="caution">
    <text evidence="8">The sequence shown here is derived from an EMBL/GenBank/DDBJ whole genome shotgun (WGS) entry which is preliminary data.</text>
</comment>
<dbReference type="PROSITE" id="PS00107">
    <property type="entry name" value="PROTEIN_KINASE_ATP"/>
    <property type="match status" value="1"/>
</dbReference>
<dbReference type="Gene3D" id="1.10.510.10">
    <property type="entry name" value="Transferase(Phosphotransferase) domain 1"/>
    <property type="match status" value="1"/>
</dbReference>
<dbReference type="PROSITE" id="PS50082">
    <property type="entry name" value="WD_REPEATS_2"/>
    <property type="match status" value="5"/>
</dbReference>
<feature type="binding site" evidence="6">
    <location>
        <position position="156"/>
    </location>
    <ligand>
        <name>ATP</name>
        <dbReference type="ChEBI" id="CHEBI:30616"/>
    </ligand>
</feature>
<accession>A0ABU5EUU3</accession>
<feature type="repeat" description="WD" evidence="5">
    <location>
        <begin position="776"/>
        <end position="801"/>
    </location>
</feature>
<dbReference type="PANTHER" id="PTHR19879">
    <property type="entry name" value="TRANSCRIPTION INITIATION FACTOR TFIID"/>
    <property type="match status" value="1"/>
</dbReference>
<evidence type="ECO:0000256" key="5">
    <source>
        <dbReference type="PROSITE-ProRule" id="PRU00221"/>
    </source>
</evidence>
<dbReference type="InterPro" id="IPR017441">
    <property type="entry name" value="Protein_kinase_ATP_BS"/>
</dbReference>
<dbReference type="Pfam" id="PF00069">
    <property type="entry name" value="Pkinase"/>
    <property type="match status" value="1"/>
</dbReference>
<evidence type="ECO:0000256" key="1">
    <source>
        <dbReference type="ARBA" id="ARBA00022574"/>
    </source>
</evidence>
<feature type="domain" description="Protein kinase" evidence="7">
    <location>
        <begin position="127"/>
        <end position="387"/>
    </location>
</feature>
<protein>
    <submittedName>
        <fullName evidence="8">Serine/threonine protein kinase</fullName>
    </submittedName>
</protein>
<feature type="repeat" description="WD" evidence="5">
    <location>
        <begin position="683"/>
        <end position="724"/>
    </location>
</feature>
<dbReference type="InterPro" id="IPR011009">
    <property type="entry name" value="Kinase-like_dom_sf"/>
</dbReference>
<dbReference type="InterPro" id="IPR001680">
    <property type="entry name" value="WD40_rpt"/>
</dbReference>
<dbReference type="PRINTS" id="PR00320">
    <property type="entry name" value="GPROTEINBRPT"/>
</dbReference>
<evidence type="ECO:0000313" key="8">
    <source>
        <dbReference type="EMBL" id="MDY3558743.1"/>
    </source>
</evidence>
<dbReference type="SMART" id="SM00320">
    <property type="entry name" value="WD40"/>
    <property type="match status" value="7"/>
</dbReference>
<sequence length="801" mass="86208">MIHEVTTTTECPPLSELQRLMHGRCTEARSSALCDHVGACPECQKRLDSLTGSGTDLAEHLREATQEAPAQNSAYWRALRDAEDELRRTAFFAGGGLADTPAPENDLKLEFLQPPDKADQLGKLAQFEVVRVVGRGGMGVVLQAYDPSLDRNVAIKVIDPQLANNEVARQRFCREARAAAAVTHDNLVAVHQVNEDEPSGLPYLVMQLIQGESLEQRIKRGGKLSAGEVARLGMQAAAGLAAAHAGGLIHRDIKPGNILLEAPVDRVKLTDFGLARAAEDVKLTRTGFVAGSPLYMAPEQARGEPVDTRADLFSLGTVLYEAATGVAPFDAKTPLAVLRRVSDETQMPLVRINPDIPKWLSDAVDRLLQKEPAERFQSAAEVAEVFAEGLAEMHMLSPLDVPAEVCAGSRSSTRLRRQPICWKAVAHRSKAWAGGSALGALAVGALWFSLGGNSKPANAEPVLPPDLATPAPAAADLTQLVTLRGIDVASGAARRTTTNPEPKIVLRGEAGAVWAITFLDNNQLVMGMESGTVKIWDWQRGTVRNELNHPDGNSGNIWAADACLKCKYLMVASDDSAVTFWNLQNVQRPEFSFPESTSTKTAAFSPNGKYLATGSRNSQVKIWDWANNIAVVKLQHRGTVHSVAYNPDGTQLASAGSDGKVKVWNLKNVNWINGEGAVESVDLAQHKGGVYSVVFSPDGSRIASAGWDGYVRIWDAVNGTQLQPIKAHDLDAWSVSFGNNGKWVASAGSDGFVKVWDVETGAEVFSFHGPTAYHVVRFARDGTTLAAGGRDGSVKVWEIKK</sequence>
<dbReference type="PROSITE" id="PS50294">
    <property type="entry name" value="WD_REPEATS_REGION"/>
    <property type="match status" value="5"/>
</dbReference>
<dbReference type="InterPro" id="IPR020472">
    <property type="entry name" value="WD40_PAC1"/>
</dbReference>
<dbReference type="PROSITE" id="PS00108">
    <property type="entry name" value="PROTEIN_KINASE_ST"/>
    <property type="match status" value="1"/>
</dbReference>
<keyword evidence="4 6" id="KW-0067">ATP-binding</keyword>
<dbReference type="InterPro" id="IPR019775">
    <property type="entry name" value="WD40_repeat_CS"/>
</dbReference>
<evidence type="ECO:0000256" key="4">
    <source>
        <dbReference type="ARBA" id="ARBA00022840"/>
    </source>
</evidence>
<proteinExistence type="predicted"/>
<keyword evidence="3 6" id="KW-0547">Nucleotide-binding</keyword>
<evidence type="ECO:0000256" key="3">
    <source>
        <dbReference type="ARBA" id="ARBA00022741"/>
    </source>
</evidence>
<dbReference type="Proteomes" id="UP001272242">
    <property type="component" value="Unassembled WGS sequence"/>
</dbReference>
<organism evidence="8 9">
    <name type="scientific">Gemmata algarum</name>
    <dbReference type="NCBI Taxonomy" id="2975278"/>
    <lineage>
        <taxon>Bacteria</taxon>
        <taxon>Pseudomonadati</taxon>
        <taxon>Planctomycetota</taxon>
        <taxon>Planctomycetia</taxon>
        <taxon>Gemmatales</taxon>
        <taxon>Gemmataceae</taxon>
        <taxon>Gemmata</taxon>
    </lineage>
</organism>
<keyword evidence="8" id="KW-0723">Serine/threonine-protein kinase</keyword>
<dbReference type="GO" id="GO:0004674">
    <property type="term" value="F:protein serine/threonine kinase activity"/>
    <property type="evidence" value="ECO:0007669"/>
    <property type="project" value="UniProtKB-KW"/>
</dbReference>